<feature type="domain" description="Glycosyltransferase 2-like" evidence="1">
    <location>
        <begin position="14"/>
        <end position="68"/>
    </location>
</feature>
<proteinExistence type="predicted"/>
<evidence type="ECO:0000313" key="2">
    <source>
        <dbReference type="EMBL" id="BBO66736.1"/>
    </source>
</evidence>
<dbReference type="InterPro" id="IPR029044">
    <property type="entry name" value="Nucleotide-diphossugar_trans"/>
</dbReference>
<dbReference type="InterPro" id="IPR001173">
    <property type="entry name" value="Glyco_trans_2-like"/>
</dbReference>
<protein>
    <recommendedName>
        <fullName evidence="1">Glycosyltransferase 2-like domain-containing protein</fullName>
    </recommendedName>
</protein>
<sequence length="277" mass="31897">MREETTNVDNPKVSVIIPTYNQGKYLAACLDSVFFQDYANIEIIVVNDASTDGTRDILDAYRAAVIHETASYASFWNEGSNEIERTVHHRYPQKGRELKVFHNETNLGSTRTYNRGFDMCTGAYCTYVASDDLLHPGMVSTLVEVLETGNVDFAYSDMVVFDDAGRILREFRLPAYSFKKSFCDWYLCGVSKIYRKSLHDRFGYYDEAFLANDHECYLRFAMGGARFRHVPKVLYSVRDHRQRSVDVHAPSSWNRLLDESRSLVKKARDHFAGRRKG</sequence>
<dbReference type="KEGG" id="dalk:DSCA_06660"/>
<organism evidence="2 3">
    <name type="scientific">Desulfosarcina alkanivorans</name>
    <dbReference type="NCBI Taxonomy" id="571177"/>
    <lineage>
        <taxon>Bacteria</taxon>
        <taxon>Pseudomonadati</taxon>
        <taxon>Thermodesulfobacteriota</taxon>
        <taxon>Desulfobacteria</taxon>
        <taxon>Desulfobacterales</taxon>
        <taxon>Desulfosarcinaceae</taxon>
        <taxon>Desulfosarcina</taxon>
    </lineage>
</organism>
<dbReference type="PANTHER" id="PTHR43685:SF2">
    <property type="entry name" value="GLYCOSYLTRANSFERASE 2-LIKE DOMAIN-CONTAINING PROTEIN"/>
    <property type="match status" value="1"/>
</dbReference>
<reference evidence="2 3" key="1">
    <citation type="submission" date="2019-11" db="EMBL/GenBank/DDBJ databases">
        <title>Comparative genomics of hydrocarbon-degrading Desulfosarcina strains.</title>
        <authorList>
            <person name="Watanabe M."/>
            <person name="Kojima H."/>
            <person name="Fukui M."/>
        </authorList>
    </citation>
    <scope>NUCLEOTIDE SEQUENCE [LARGE SCALE GENOMIC DNA]</scope>
    <source>
        <strain evidence="2 3">PL12</strain>
    </source>
</reference>
<keyword evidence="3" id="KW-1185">Reference proteome</keyword>
<dbReference type="SUPFAM" id="SSF53448">
    <property type="entry name" value="Nucleotide-diphospho-sugar transferases"/>
    <property type="match status" value="1"/>
</dbReference>
<dbReference type="EMBL" id="AP021874">
    <property type="protein sequence ID" value="BBO66736.1"/>
    <property type="molecule type" value="Genomic_DNA"/>
</dbReference>
<dbReference type="AlphaFoldDB" id="A0A5K7YCR4"/>
<evidence type="ECO:0000259" key="1">
    <source>
        <dbReference type="Pfam" id="PF00535"/>
    </source>
</evidence>
<feature type="domain" description="Glycosyltransferase 2-like" evidence="1">
    <location>
        <begin position="79"/>
        <end position="170"/>
    </location>
</feature>
<dbReference type="PANTHER" id="PTHR43685">
    <property type="entry name" value="GLYCOSYLTRANSFERASE"/>
    <property type="match status" value="1"/>
</dbReference>
<dbReference type="InterPro" id="IPR050834">
    <property type="entry name" value="Glycosyltransf_2"/>
</dbReference>
<accession>A0A5K7YCR4</accession>
<dbReference type="Proteomes" id="UP000427906">
    <property type="component" value="Chromosome"/>
</dbReference>
<gene>
    <name evidence="2" type="ORF">DSCA_06660</name>
</gene>
<name>A0A5K7YCR4_9BACT</name>
<dbReference type="Gene3D" id="3.90.550.10">
    <property type="entry name" value="Spore Coat Polysaccharide Biosynthesis Protein SpsA, Chain A"/>
    <property type="match status" value="1"/>
</dbReference>
<dbReference type="Pfam" id="PF00535">
    <property type="entry name" value="Glycos_transf_2"/>
    <property type="match status" value="2"/>
</dbReference>
<evidence type="ECO:0000313" key="3">
    <source>
        <dbReference type="Proteomes" id="UP000427906"/>
    </source>
</evidence>